<dbReference type="RefSeq" id="WP_160063850.1">
    <property type="nucleotide sequence ID" value="NZ_WUYX01000023.1"/>
</dbReference>
<name>A0A6B0VMC8_9EURY</name>
<dbReference type="AlphaFoldDB" id="A0A6B0VMC8"/>
<evidence type="ECO:0000256" key="1">
    <source>
        <dbReference type="SAM" id="MobiDB-lite"/>
    </source>
</evidence>
<keyword evidence="3" id="KW-1185">Reference proteome</keyword>
<feature type="region of interest" description="Disordered" evidence="1">
    <location>
        <begin position="420"/>
        <end position="443"/>
    </location>
</feature>
<protein>
    <recommendedName>
        <fullName evidence="4">Superfamily I DNA or RNA helicase</fullName>
    </recommendedName>
</protein>
<dbReference type="EMBL" id="WUYX01000023">
    <property type="protein sequence ID" value="MXV61729.1"/>
    <property type="molecule type" value="Genomic_DNA"/>
</dbReference>
<dbReference type="SUPFAM" id="SSF52540">
    <property type="entry name" value="P-loop containing nucleoside triphosphate hydrolases"/>
    <property type="match status" value="1"/>
</dbReference>
<dbReference type="OrthoDB" id="264949at2157"/>
<comment type="caution">
    <text evidence="2">The sequence shown here is derived from an EMBL/GenBank/DDBJ whole genome shotgun (WGS) entry which is preliminary data.</text>
</comment>
<gene>
    <name evidence="2" type="ORF">GS429_06545</name>
</gene>
<dbReference type="InterPro" id="IPR027417">
    <property type="entry name" value="P-loop_NTPase"/>
</dbReference>
<evidence type="ECO:0000313" key="2">
    <source>
        <dbReference type="EMBL" id="MXV61729.1"/>
    </source>
</evidence>
<feature type="region of interest" description="Disordered" evidence="1">
    <location>
        <begin position="267"/>
        <end position="341"/>
    </location>
</feature>
<proteinExistence type="predicted"/>
<dbReference type="Gene3D" id="1.10.486.10">
    <property type="entry name" value="PCRA, domain 4"/>
    <property type="match status" value="1"/>
</dbReference>
<evidence type="ECO:0008006" key="4">
    <source>
        <dbReference type="Google" id="ProtNLM"/>
    </source>
</evidence>
<reference evidence="2 3" key="1">
    <citation type="submission" date="2020-01" db="EMBL/GenBank/DDBJ databases">
        <title>Natronorubrum sp. JWXQ-INN 674 isolated from Inner Mongolia Autonomous Region of China.</title>
        <authorList>
            <person name="Xue Q."/>
        </authorList>
    </citation>
    <scope>NUCLEOTIDE SEQUENCE [LARGE SCALE GENOMIC DNA]</scope>
    <source>
        <strain evidence="2 3">JWXQ-INN-674</strain>
    </source>
</reference>
<evidence type="ECO:0000313" key="3">
    <source>
        <dbReference type="Proteomes" id="UP000434101"/>
    </source>
</evidence>
<sequence length="796" mass="88705">MASPPPTLHGTCKLRSTPVPSTELLEHVATEYAALADEYGPRNVLVLKRHPTGLDPLTEALAGVEATTGSPRSPRVESLPEHASKVLEEYDPTLDRLEYEERIELISLVIDGASRDVPDYLERASTHESFARDVGQLLLEATRQRLGLADIEAEEADERLAFLYAMNDRFHAELEDRGYVERADVIPRTVELLESNADGLRERVTDSIDAVLAVEFEEFRRLDRRYLAALTGDAQLVCLGERHASVERTRVEPGRIEDLVGNGLSVEVLESPRRRSDGDASNENGGESPPHRPITRFLSTGESPRRSRSDAQSDSSTDEPTTESSERDTGRARRIRTRTGREQVRAVAAEIQALRDRHDWSYDEFAVAVPRIERVPETRTRLRDAGIPTATIGTPSLAEDPVVNELYAFVTLQRERERAGGSERLETELARHADRERNRDAGDPREVSIERLRARVPDFSIELLESCAASSIAESLERWIRRTDLKGRIAREEDWVDAREQYASIRRVLEIARFVEETDLVGPDWQGLRRMLRRTIQYDAPYVHAVETRSPTGGVAVCAVDDLKYDTREAVFLLDLIDDTYPGEQFLTQLFPSAWLREMSTYPAVTDPSPTELTETFATVGADAGDGSEAEVEADATISTPTTSPPTHTVSDPFETYHAQRSRRRLALGSRAARTHLYCCSYERGSGGLRRTHDESRYLQLIDATPGLVLEDIETGTEATIHGETNALEALLAQPRGELERILGEASTGGEADLGTTEELFEEIAVVLEEGDIDPDLAEAVRSQFEFAAGEVVRDD</sequence>
<dbReference type="Gene3D" id="3.40.50.300">
    <property type="entry name" value="P-loop containing nucleotide triphosphate hydrolases"/>
    <property type="match status" value="1"/>
</dbReference>
<organism evidence="2 3">
    <name type="scientific">Natronorubrum halalkaliphilum</name>
    <dbReference type="NCBI Taxonomy" id="2691917"/>
    <lineage>
        <taxon>Archaea</taxon>
        <taxon>Methanobacteriati</taxon>
        <taxon>Methanobacteriota</taxon>
        <taxon>Stenosarchaea group</taxon>
        <taxon>Halobacteria</taxon>
        <taxon>Halobacteriales</taxon>
        <taxon>Natrialbaceae</taxon>
        <taxon>Natronorubrum</taxon>
    </lineage>
</organism>
<dbReference type="Proteomes" id="UP000434101">
    <property type="component" value="Unassembled WGS sequence"/>
</dbReference>
<accession>A0A6B0VMC8</accession>